<feature type="region of interest" description="Disordered" evidence="1">
    <location>
        <begin position="1"/>
        <end position="103"/>
    </location>
</feature>
<accession>A5BG84</accession>
<protein>
    <submittedName>
        <fullName evidence="2">Uncharacterized protein</fullName>
    </submittedName>
</protein>
<feature type="region of interest" description="Disordered" evidence="1">
    <location>
        <begin position="367"/>
        <end position="442"/>
    </location>
</feature>
<feature type="compositionally biased region" description="Basic and acidic residues" evidence="1">
    <location>
        <begin position="378"/>
        <end position="387"/>
    </location>
</feature>
<proteinExistence type="predicted"/>
<dbReference type="AlphaFoldDB" id="A5BG84"/>
<gene>
    <name evidence="2" type="ORF">VITISV_020764</name>
</gene>
<reference evidence="2" key="1">
    <citation type="journal article" date="2007" name="PLoS ONE">
        <title>The first genome sequence of an elite grapevine cultivar (Pinot noir Vitis vinifera L.): coping with a highly heterozygous genome.</title>
        <authorList>
            <person name="Velasco R."/>
            <person name="Zharkikh A."/>
            <person name="Troggio M."/>
            <person name="Cartwright D.A."/>
            <person name="Cestaro A."/>
            <person name="Pruss D."/>
            <person name="Pindo M."/>
            <person name="FitzGerald L.M."/>
            <person name="Vezzulli S."/>
            <person name="Reid J."/>
            <person name="Malacarne G."/>
            <person name="Iliev D."/>
            <person name="Coppola G."/>
            <person name="Wardell B."/>
            <person name="Micheletti D."/>
            <person name="Macalma T."/>
            <person name="Facci M."/>
            <person name="Mitchell J.T."/>
            <person name="Perazzolli M."/>
            <person name="Eldredge G."/>
            <person name="Gatto P."/>
            <person name="Oyzerski R."/>
            <person name="Moretto M."/>
            <person name="Gutin N."/>
            <person name="Stefanini M."/>
            <person name="Chen Y."/>
            <person name="Segala C."/>
            <person name="Davenport C."/>
            <person name="Dematte L."/>
            <person name="Mraz A."/>
            <person name="Battilana J."/>
            <person name="Stormo K."/>
            <person name="Costa F."/>
            <person name="Tao Q."/>
            <person name="Si-Ammour A."/>
            <person name="Harkins T."/>
            <person name="Lackey A."/>
            <person name="Perbost C."/>
            <person name="Taillon B."/>
            <person name="Stella A."/>
            <person name="Solovyev V."/>
            <person name="Fawcett J.A."/>
            <person name="Sterck L."/>
            <person name="Vandepoele K."/>
            <person name="Grando S.M."/>
            <person name="Toppo S."/>
            <person name="Moser C."/>
            <person name="Lanchbury J."/>
            <person name="Bogden R."/>
            <person name="Skolnick M."/>
            <person name="Sgaramella V."/>
            <person name="Bhatnagar S.K."/>
            <person name="Fontana P."/>
            <person name="Gutin A."/>
            <person name="Van de Peer Y."/>
            <person name="Salamini F."/>
            <person name="Viola R."/>
        </authorList>
    </citation>
    <scope>NUCLEOTIDE SEQUENCE</scope>
</reference>
<feature type="compositionally biased region" description="Pro residues" evidence="1">
    <location>
        <begin position="31"/>
        <end position="48"/>
    </location>
</feature>
<organism evidence="2">
    <name type="scientific">Vitis vinifera</name>
    <name type="common">Grape</name>
    <dbReference type="NCBI Taxonomy" id="29760"/>
    <lineage>
        <taxon>Eukaryota</taxon>
        <taxon>Viridiplantae</taxon>
        <taxon>Streptophyta</taxon>
        <taxon>Embryophyta</taxon>
        <taxon>Tracheophyta</taxon>
        <taxon>Spermatophyta</taxon>
        <taxon>Magnoliopsida</taxon>
        <taxon>eudicotyledons</taxon>
        <taxon>Gunneridae</taxon>
        <taxon>Pentapetalae</taxon>
        <taxon>rosids</taxon>
        <taxon>Vitales</taxon>
        <taxon>Vitaceae</taxon>
        <taxon>Viteae</taxon>
        <taxon>Vitis</taxon>
    </lineage>
</organism>
<dbReference type="EMBL" id="AM458464">
    <property type="protein sequence ID" value="CAN65623.1"/>
    <property type="molecule type" value="Genomic_DNA"/>
</dbReference>
<sequence>MARTRGAKCSSPSSRKKAATKTPVQGSTFEPPRPLSVPPPVEDAPMSPPVRRYQTRASSHPLKKKAKVSEPMLIDLSEPLSEPSVGPQSSQPPPIDSHIPSGMTPEVLIRRPMLTQPPIKGDLDCRARPFHSELCFDTATFRLQPELRDFFHLLQRYHMEHLLTPRDFFYPHVAMDFYQSMTTHQVRDPTVIHFTIDGRHGILGARHIAEALRIPYEPASPEDYRVWTQPSQCNIVLILSRGASTRQYLLRKELPPSMFFIDALLRHNIFPLQHWVQRRGVLLEALFRISEGFFFGPHHLIMAALLYFEEKVHKKKLLRADAIPLLFPRLLCQILEHLGYPSEPQLERKRICREIFTLNKWTSMTAYSAEPGAPTGVEHPEIPHPEQPEEPQPIETPTDTRAPAPTVPSTEPIPEVAPSTSPATPRPPPGIPATSEPSSSFEPRTAISISEYRALCHTLQALTTSQSILTQEITALRAHQEQIITTQTQHTAILRQIQHHLGIPSAPEHQMPTPLELTEPTTGDAETST</sequence>
<feature type="compositionally biased region" description="Low complexity" evidence="1">
    <location>
        <begin position="512"/>
        <end position="522"/>
    </location>
</feature>
<evidence type="ECO:0000313" key="2">
    <source>
        <dbReference type="EMBL" id="CAN65623.1"/>
    </source>
</evidence>
<evidence type="ECO:0000256" key="1">
    <source>
        <dbReference type="SAM" id="MobiDB-lite"/>
    </source>
</evidence>
<name>A5BG84_VITVI</name>
<feature type="region of interest" description="Disordered" evidence="1">
    <location>
        <begin position="509"/>
        <end position="529"/>
    </location>
</feature>